<dbReference type="Gene3D" id="3.40.50.1820">
    <property type="entry name" value="alpha/beta hydrolase"/>
    <property type="match status" value="1"/>
</dbReference>
<dbReference type="PANTHER" id="PTHR46623">
    <property type="entry name" value="CARBOXYMETHYLENEBUTENOLIDASE-RELATED"/>
    <property type="match status" value="1"/>
</dbReference>
<comment type="caution">
    <text evidence="2">The sequence shown here is derived from an EMBL/GenBank/DDBJ whole genome shotgun (WGS) entry which is preliminary data.</text>
</comment>
<dbReference type="AlphaFoldDB" id="A0A645HSR2"/>
<proteinExistence type="predicted"/>
<accession>A0A645HSR2</accession>
<sequence>MLGLYGGKDQGIPLDDVEEMKGALKKGKSGSDIVVFPEAGHAFHADYRPSYRKAEAEEGWKRLLDWYARHGSGRG</sequence>
<dbReference type="InterPro" id="IPR029058">
    <property type="entry name" value="AB_hydrolase_fold"/>
</dbReference>
<gene>
    <name evidence="2" type="ORF">SDC9_189637</name>
</gene>
<evidence type="ECO:0000259" key="1">
    <source>
        <dbReference type="Pfam" id="PF01738"/>
    </source>
</evidence>
<name>A0A645HSR2_9ZZZZ</name>
<dbReference type="GO" id="GO:0016787">
    <property type="term" value="F:hydrolase activity"/>
    <property type="evidence" value="ECO:0007669"/>
    <property type="project" value="InterPro"/>
</dbReference>
<evidence type="ECO:0000313" key="2">
    <source>
        <dbReference type="EMBL" id="MPN42081.1"/>
    </source>
</evidence>
<organism evidence="2">
    <name type="scientific">bioreactor metagenome</name>
    <dbReference type="NCBI Taxonomy" id="1076179"/>
    <lineage>
        <taxon>unclassified sequences</taxon>
        <taxon>metagenomes</taxon>
        <taxon>ecological metagenomes</taxon>
    </lineage>
</organism>
<protein>
    <recommendedName>
        <fullName evidence="1">Dienelactone hydrolase domain-containing protein</fullName>
    </recommendedName>
</protein>
<dbReference type="SUPFAM" id="SSF53474">
    <property type="entry name" value="alpha/beta-Hydrolases"/>
    <property type="match status" value="1"/>
</dbReference>
<dbReference type="Pfam" id="PF01738">
    <property type="entry name" value="DLH"/>
    <property type="match status" value="1"/>
</dbReference>
<dbReference type="EMBL" id="VSSQ01099561">
    <property type="protein sequence ID" value="MPN42081.1"/>
    <property type="molecule type" value="Genomic_DNA"/>
</dbReference>
<reference evidence="2" key="1">
    <citation type="submission" date="2019-08" db="EMBL/GenBank/DDBJ databases">
        <authorList>
            <person name="Kucharzyk K."/>
            <person name="Murdoch R.W."/>
            <person name="Higgins S."/>
            <person name="Loffler F."/>
        </authorList>
    </citation>
    <scope>NUCLEOTIDE SEQUENCE</scope>
</reference>
<dbReference type="InterPro" id="IPR002925">
    <property type="entry name" value="Dienelactn_hydro"/>
</dbReference>
<dbReference type="InterPro" id="IPR051049">
    <property type="entry name" value="Dienelactone_hydrolase-like"/>
</dbReference>
<dbReference type="PANTHER" id="PTHR46623:SF6">
    <property type="entry name" value="ALPHA_BETA-HYDROLASES SUPERFAMILY PROTEIN"/>
    <property type="match status" value="1"/>
</dbReference>
<feature type="domain" description="Dienelactone hydrolase" evidence="1">
    <location>
        <begin position="2"/>
        <end position="69"/>
    </location>
</feature>